<proteinExistence type="predicted"/>
<dbReference type="EMBL" id="KZ613962">
    <property type="protein sequence ID" value="PMD31636.1"/>
    <property type="molecule type" value="Genomic_DNA"/>
</dbReference>
<dbReference type="Pfam" id="PF00293">
    <property type="entry name" value="NUDIX"/>
    <property type="match status" value="1"/>
</dbReference>
<sequence>MAPKPPPVTLSSYTATPTLSPFSIPVKDYLTSRPSKHRIVAAALVFSRSTPPQILIVQRAASDYVPNLWEIPGGSCDTDESILAGTVRELWEESGLVATEVLRQVGEACEWVEEGKVWCKFSFEVEAEGMEVRLDEDEHQAFFWATEEECRMGVVVREGKYTKIEWTNESQLAVILEGFRLRKERSEVGL</sequence>
<accession>A0A2J6QZD2</accession>
<evidence type="ECO:0000313" key="2">
    <source>
        <dbReference type="EMBL" id="PMD31636.1"/>
    </source>
</evidence>
<dbReference type="PANTHER" id="PTHR43736">
    <property type="entry name" value="ADP-RIBOSE PYROPHOSPHATASE"/>
    <property type="match status" value="1"/>
</dbReference>
<organism evidence="2 3">
    <name type="scientific">Hyaloscypha variabilis (strain UAMH 11265 / GT02V1 / F)</name>
    <name type="common">Meliniomyces variabilis</name>
    <dbReference type="NCBI Taxonomy" id="1149755"/>
    <lineage>
        <taxon>Eukaryota</taxon>
        <taxon>Fungi</taxon>
        <taxon>Dikarya</taxon>
        <taxon>Ascomycota</taxon>
        <taxon>Pezizomycotina</taxon>
        <taxon>Leotiomycetes</taxon>
        <taxon>Helotiales</taxon>
        <taxon>Hyaloscyphaceae</taxon>
        <taxon>Hyaloscypha</taxon>
        <taxon>Hyaloscypha variabilis</taxon>
    </lineage>
</organism>
<dbReference type="Gene3D" id="3.90.79.10">
    <property type="entry name" value="Nucleoside Triphosphate Pyrophosphohydrolase"/>
    <property type="match status" value="1"/>
</dbReference>
<dbReference type="InterPro" id="IPR015797">
    <property type="entry name" value="NUDIX_hydrolase-like_dom_sf"/>
</dbReference>
<dbReference type="CDD" id="cd02883">
    <property type="entry name" value="NUDIX_Hydrolase"/>
    <property type="match status" value="1"/>
</dbReference>
<protein>
    <recommendedName>
        <fullName evidence="1">Nudix hydrolase domain-containing protein</fullName>
    </recommendedName>
</protein>
<name>A0A2J6QZD2_HYAVF</name>
<evidence type="ECO:0000313" key="3">
    <source>
        <dbReference type="Proteomes" id="UP000235786"/>
    </source>
</evidence>
<evidence type="ECO:0000259" key="1">
    <source>
        <dbReference type="PROSITE" id="PS51462"/>
    </source>
</evidence>
<reference evidence="2 3" key="1">
    <citation type="submission" date="2016-04" db="EMBL/GenBank/DDBJ databases">
        <title>A degradative enzymes factory behind the ericoid mycorrhizal symbiosis.</title>
        <authorList>
            <consortium name="DOE Joint Genome Institute"/>
            <person name="Martino E."/>
            <person name="Morin E."/>
            <person name="Grelet G."/>
            <person name="Kuo A."/>
            <person name="Kohler A."/>
            <person name="Daghino S."/>
            <person name="Barry K."/>
            <person name="Choi C."/>
            <person name="Cichocki N."/>
            <person name="Clum A."/>
            <person name="Copeland A."/>
            <person name="Hainaut M."/>
            <person name="Haridas S."/>
            <person name="Labutti K."/>
            <person name="Lindquist E."/>
            <person name="Lipzen A."/>
            <person name="Khouja H.-R."/>
            <person name="Murat C."/>
            <person name="Ohm R."/>
            <person name="Olson A."/>
            <person name="Spatafora J."/>
            <person name="Veneault-Fourrey C."/>
            <person name="Henrissat B."/>
            <person name="Grigoriev I."/>
            <person name="Martin F."/>
            <person name="Perotto S."/>
        </authorList>
    </citation>
    <scope>NUCLEOTIDE SEQUENCE [LARGE SCALE GENOMIC DNA]</scope>
    <source>
        <strain evidence="2 3">F</strain>
    </source>
</reference>
<dbReference type="PANTHER" id="PTHR43736:SF1">
    <property type="entry name" value="DIHYDRONEOPTERIN TRIPHOSPHATE DIPHOSPHATASE"/>
    <property type="match status" value="1"/>
</dbReference>
<keyword evidence="3" id="KW-1185">Reference proteome</keyword>
<dbReference type="AlphaFoldDB" id="A0A2J6QZD2"/>
<gene>
    <name evidence="2" type="ORF">L207DRAFT_519396</name>
</gene>
<dbReference type="OrthoDB" id="276276at2759"/>
<feature type="domain" description="Nudix hydrolase" evidence="1">
    <location>
        <begin position="36"/>
        <end position="169"/>
    </location>
</feature>
<dbReference type="PROSITE" id="PS51462">
    <property type="entry name" value="NUDIX"/>
    <property type="match status" value="1"/>
</dbReference>
<dbReference type="InterPro" id="IPR000086">
    <property type="entry name" value="NUDIX_hydrolase_dom"/>
</dbReference>
<dbReference type="SUPFAM" id="SSF55811">
    <property type="entry name" value="Nudix"/>
    <property type="match status" value="1"/>
</dbReference>
<dbReference type="Proteomes" id="UP000235786">
    <property type="component" value="Unassembled WGS sequence"/>
</dbReference>